<evidence type="ECO:0000313" key="2">
    <source>
        <dbReference type="Proteomes" id="UP000652153"/>
    </source>
</evidence>
<dbReference type="EMBL" id="BMFU01000003">
    <property type="protein sequence ID" value="GGH56294.1"/>
    <property type="molecule type" value="Genomic_DNA"/>
</dbReference>
<comment type="caution">
    <text evidence="1">The sequence shown here is derived from an EMBL/GenBank/DDBJ whole genome shotgun (WGS) entry which is preliminary data.</text>
</comment>
<dbReference type="RefSeq" id="WP_229729839.1">
    <property type="nucleotide sequence ID" value="NZ_BMFU01000003.1"/>
</dbReference>
<gene>
    <name evidence="1" type="ORF">GCM10008014_26770</name>
</gene>
<keyword evidence="2" id="KW-1185">Reference proteome</keyword>
<name>A0ABQ1ZBC7_9BACL</name>
<dbReference type="Proteomes" id="UP000652153">
    <property type="component" value="Unassembled WGS sequence"/>
</dbReference>
<sequence length="75" mass="8213">MSVQMISSMWGSKGSDSVCADKKYIDASERLIRSLRGPEQKVVLAAGLLFRLHNGKLNWTCRHIMAVSGYNGEGG</sequence>
<protein>
    <submittedName>
        <fullName evidence="1">Uncharacterized protein</fullName>
    </submittedName>
</protein>
<accession>A0ABQ1ZBC7</accession>
<evidence type="ECO:0000313" key="1">
    <source>
        <dbReference type="EMBL" id="GGH56294.1"/>
    </source>
</evidence>
<reference evidence="2" key="1">
    <citation type="journal article" date="2019" name="Int. J. Syst. Evol. Microbiol.">
        <title>The Global Catalogue of Microorganisms (GCM) 10K type strain sequencing project: providing services to taxonomists for standard genome sequencing and annotation.</title>
        <authorList>
            <consortium name="The Broad Institute Genomics Platform"/>
            <consortium name="The Broad Institute Genome Sequencing Center for Infectious Disease"/>
            <person name="Wu L."/>
            <person name="Ma J."/>
        </authorList>
    </citation>
    <scope>NUCLEOTIDE SEQUENCE [LARGE SCALE GENOMIC DNA]</scope>
    <source>
        <strain evidence="2">CGMCC 1.12770</strain>
    </source>
</reference>
<proteinExistence type="predicted"/>
<organism evidence="1 2">
    <name type="scientific">Paenibacillus silvae</name>
    <dbReference type="NCBI Taxonomy" id="1325358"/>
    <lineage>
        <taxon>Bacteria</taxon>
        <taxon>Bacillati</taxon>
        <taxon>Bacillota</taxon>
        <taxon>Bacilli</taxon>
        <taxon>Bacillales</taxon>
        <taxon>Paenibacillaceae</taxon>
        <taxon>Paenibacillus</taxon>
    </lineage>
</organism>